<keyword evidence="2" id="KW-1185">Reference proteome</keyword>
<protein>
    <submittedName>
        <fullName evidence="1">Uncharacterized protein</fullName>
    </submittedName>
</protein>
<name>A0ABU3ECD8_9RHOB</name>
<organism evidence="1 2">
    <name type="scientific">Paracoccus broussonetiae</name>
    <dbReference type="NCBI Taxonomy" id="3075834"/>
    <lineage>
        <taxon>Bacteria</taxon>
        <taxon>Pseudomonadati</taxon>
        <taxon>Pseudomonadota</taxon>
        <taxon>Alphaproteobacteria</taxon>
        <taxon>Rhodobacterales</taxon>
        <taxon>Paracoccaceae</taxon>
        <taxon>Paracoccus</taxon>
    </lineage>
</organism>
<sequence>MTAIWPVPSRLREMTIQQALEWAFAVEHARIDFDETGAHEFDRGGVDAIWILQRQHELGCRIDGGGSSEPHDDAQIVAALVARLPIEYGGRQMASKIAEWARSRSAPDWRVDERRRIVPCGWEMTDAGEWWWATRKLKEVTFRDSRSRMKTYRPEICPVSLTGSATVLGQRRREYLAWHGALTYLLYDLSWVRFTSIRIVDGLPELAPWNSC</sequence>
<dbReference type="EMBL" id="JAVRQI010000005">
    <property type="protein sequence ID" value="MDT1061890.1"/>
    <property type="molecule type" value="Genomic_DNA"/>
</dbReference>
<evidence type="ECO:0000313" key="2">
    <source>
        <dbReference type="Proteomes" id="UP001251085"/>
    </source>
</evidence>
<reference evidence="2" key="1">
    <citation type="submission" date="2023-07" db="EMBL/GenBank/DDBJ databases">
        <title>Characterization of two Paracoccaceae strains isolated from Phycosphere and proposal of Xinfangfangia lacusdiani sp. nov.</title>
        <authorList>
            <person name="Deng Y."/>
            <person name="Zhang Y.Q."/>
        </authorList>
    </citation>
    <scope>NUCLEOTIDE SEQUENCE [LARGE SCALE GENOMIC DNA]</scope>
    <source>
        <strain evidence="2">CPCC 101403</strain>
    </source>
</reference>
<dbReference type="Proteomes" id="UP001251085">
    <property type="component" value="Unassembled WGS sequence"/>
</dbReference>
<comment type="caution">
    <text evidence="1">The sequence shown here is derived from an EMBL/GenBank/DDBJ whole genome shotgun (WGS) entry which is preliminary data.</text>
</comment>
<gene>
    <name evidence="1" type="ORF">RM190_08485</name>
</gene>
<evidence type="ECO:0000313" key="1">
    <source>
        <dbReference type="EMBL" id="MDT1061890.1"/>
    </source>
</evidence>
<dbReference type="RefSeq" id="WP_311758984.1">
    <property type="nucleotide sequence ID" value="NZ_JAVRQI010000005.1"/>
</dbReference>
<proteinExistence type="predicted"/>
<accession>A0ABU3ECD8</accession>